<comment type="subcellular location">
    <subcellularLocation>
        <location evidence="1">Cell inner membrane</location>
        <topology evidence="1">Multi-pass membrane protein</topology>
    </subcellularLocation>
    <subcellularLocation>
        <location evidence="9">Cell membrane</location>
        <topology evidence="9">Multi-pass membrane protein</topology>
    </subcellularLocation>
</comment>
<feature type="transmembrane region" description="Helical" evidence="9">
    <location>
        <begin position="118"/>
        <end position="146"/>
    </location>
</feature>
<reference evidence="11" key="1">
    <citation type="submission" date="2022-01" db="EMBL/GenBank/DDBJ databases">
        <authorList>
            <person name="Jo J.-H."/>
            <person name="Im W.-T."/>
        </authorList>
    </citation>
    <scope>NUCLEOTIDE SEQUENCE</scope>
    <source>
        <strain evidence="11">NA20</strain>
    </source>
</reference>
<evidence type="ECO:0000256" key="5">
    <source>
        <dbReference type="ARBA" id="ARBA00022519"/>
    </source>
</evidence>
<comment type="similarity">
    <text evidence="2 9">Belongs to the ABC-2 integral membrane protein family.</text>
</comment>
<evidence type="ECO:0000259" key="10">
    <source>
        <dbReference type="PROSITE" id="PS51012"/>
    </source>
</evidence>
<comment type="caution">
    <text evidence="11">The sequence shown here is derived from an EMBL/GenBank/DDBJ whole genome shotgun (WGS) entry which is preliminary data.</text>
</comment>
<feature type="transmembrane region" description="Helical" evidence="9">
    <location>
        <begin position="76"/>
        <end position="97"/>
    </location>
</feature>
<keyword evidence="3 9" id="KW-0813">Transport</keyword>
<organism evidence="11 12">
    <name type="scientific">Terrimonas ginsenosidimutans</name>
    <dbReference type="NCBI Taxonomy" id="2908004"/>
    <lineage>
        <taxon>Bacteria</taxon>
        <taxon>Pseudomonadati</taxon>
        <taxon>Bacteroidota</taxon>
        <taxon>Chitinophagia</taxon>
        <taxon>Chitinophagales</taxon>
        <taxon>Chitinophagaceae</taxon>
        <taxon>Terrimonas</taxon>
    </lineage>
</organism>
<evidence type="ECO:0000256" key="1">
    <source>
        <dbReference type="ARBA" id="ARBA00004429"/>
    </source>
</evidence>
<dbReference type="PANTHER" id="PTHR30413">
    <property type="entry name" value="INNER MEMBRANE TRANSPORT PERMEASE"/>
    <property type="match status" value="1"/>
</dbReference>
<dbReference type="PROSITE" id="PS51012">
    <property type="entry name" value="ABC_TM2"/>
    <property type="match status" value="1"/>
</dbReference>
<feature type="domain" description="ABC transmembrane type-2" evidence="10">
    <location>
        <begin position="44"/>
        <end position="271"/>
    </location>
</feature>
<keyword evidence="5" id="KW-0997">Cell inner membrane</keyword>
<gene>
    <name evidence="11" type="ORF">LZZ85_06745</name>
</gene>
<dbReference type="PANTHER" id="PTHR30413:SF8">
    <property type="entry name" value="TRANSPORT PERMEASE PROTEIN"/>
    <property type="match status" value="1"/>
</dbReference>
<proteinExistence type="inferred from homology"/>
<name>A0ABS9KNQ8_9BACT</name>
<dbReference type="InterPro" id="IPR047817">
    <property type="entry name" value="ABC2_TM_bact-type"/>
</dbReference>
<evidence type="ECO:0000256" key="6">
    <source>
        <dbReference type="ARBA" id="ARBA00022692"/>
    </source>
</evidence>
<keyword evidence="8 9" id="KW-0472">Membrane</keyword>
<keyword evidence="4 9" id="KW-1003">Cell membrane</keyword>
<dbReference type="RefSeq" id="WP_237869948.1">
    <property type="nucleotide sequence ID" value="NZ_JAKLTR010000003.1"/>
</dbReference>
<protein>
    <recommendedName>
        <fullName evidence="9">Transport permease protein</fullName>
    </recommendedName>
</protein>
<keyword evidence="12" id="KW-1185">Reference proteome</keyword>
<accession>A0ABS9KNQ8</accession>
<evidence type="ECO:0000313" key="12">
    <source>
        <dbReference type="Proteomes" id="UP001165367"/>
    </source>
</evidence>
<dbReference type="Pfam" id="PF01061">
    <property type="entry name" value="ABC2_membrane"/>
    <property type="match status" value="1"/>
</dbReference>
<dbReference type="Proteomes" id="UP001165367">
    <property type="component" value="Unassembled WGS sequence"/>
</dbReference>
<evidence type="ECO:0000256" key="8">
    <source>
        <dbReference type="ARBA" id="ARBA00023136"/>
    </source>
</evidence>
<evidence type="ECO:0000256" key="9">
    <source>
        <dbReference type="RuleBase" id="RU361157"/>
    </source>
</evidence>
<feature type="transmembrane region" description="Helical" evidence="9">
    <location>
        <begin position="43"/>
        <end position="64"/>
    </location>
</feature>
<evidence type="ECO:0000256" key="4">
    <source>
        <dbReference type="ARBA" id="ARBA00022475"/>
    </source>
</evidence>
<feature type="transmembrane region" description="Helical" evidence="9">
    <location>
        <begin position="185"/>
        <end position="204"/>
    </location>
</feature>
<dbReference type="InterPro" id="IPR013525">
    <property type="entry name" value="ABC2_TM"/>
</dbReference>
<keyword evidence="7 9" id="KW-1133">Transmembrane helix</keyword>
<keyword evidence="6 9" id="KW-0812">Transmembrane</keyword>
<feature type="transmembrane region" description="Helical" evidence="9">
    <location>
        <begin position="248"/>
        <end position="266"/>
    </location>
</feature>
<feature type="transmembrane region" description="Helical" evidence="9">
    <location>
        <begin position="158"/>
        <end position="178"/>
    </location>
</feature>
<evidence type="ECO:0000256" key="2">
    <source>
        <dbReference type="ARBA" id="ARBA00007783"/>
    </source>
</evidence>
<evidence type="ECO:0000256" key="3">
    <source>
        <dbReference type="ARBA" id="ARBA00022448"/>
    </source>
</evidence>
<evidence type="ECO:0000313" key="11">
    <source>
        <dbReference type="EMBL" id="MCG2613970.1"/>
    </source>
</evidence>
<dbReference type="EMBL" id="JAKLTR010000003">
    <property type="protein sequence ID" value="MCG2613970.1"/>
    <property type="molecule type" value="Genomic_DNA"/>
</dbReference>
<evidence type="ECO:0000256" key="7">
    <source>
        <dbReference type="ARBA" id="ARBA00022989"/>
    </source>
</evidence>
<sequence>MSFRIVIEPGKTRKNYWKDIWRYRELFYILSWRDIKVRYKQTTLGVLWAVLRPLLTMIVFTFVFGKVARLETTSVVPYPIIVFAGMLPWLFFANSLSEASNSLVGNERLITKVYFPRMIIPASSVITSFIDFLISFCILIVLFFFYGYAPPARICLMPLFWILAFLASFGPGLYLTALNVKYRDFRYIIPFMVQFGIFISPVGITSEQALKVIPSHLQWVYYLNPMAGVIDAFRWSIVTDAPNPFLNFPFYISMAMILLLLVLAIFQFRKMERHFADLI</sequence>